<feature type="region of interest" description="Disordered" evidence="1">
    <location>
        <begin position="36"/>
        <end position="69"/>
    </location>
</feature>
<reference evidence="3" key="1">
    <citation type="submission" date="2011-07" db="EMBL/GenBank/DDBJ databases">
        <authorList>
            <consortium name="Caenorhabditis brenneri Sequencing and Analysis Consortium"/>
            <person name="Wilson R.K."/>
        </authorList>
    </citation>
    <scope>NUCLEOTIDE SEQUENCE [LARGE SCALE GENOMIC DNA]</scope>
    <source>
        <strain evidence="3">PB2801</strain>
    </source>
</reference>
<sequence length="151" mass="17432">MISNRGKTNTMQYVGILRLHTGPVRIIIELLSEQERRQGNKSGTPHQNPELLSDVREDAKGHLADEGQKKRKYVWPVDDDAPDDNGIPVVEVDDEEFEDHEMAMEVDDVDFEDYHAAIDDGFLYCRIFPLIQFLAVCPKKMFFCFLFLLTK</sequence>
<gene>
    <name evidence="2" type="ORF">CAEBREN_18231</name>
</gene>
<organism evidence="3">
    <name type="scientific">Caenorhabditis brenneri</name>
    <name type="common">Nematode worm</name>
    <dbReference type="NCBI Taxonomy" id="135651"/>
    <lineage>
        <taxon>Eukaryota</taxon>
        <taxon>Metazoa</taxon>
        <taxon>Ecdysozoa</taxon>
        <taxon>Nematoda</taxon>
        <taxon>Chromadorea</taxon>
        <taxon>Rhabditida</taxon>
        <taxon>Rhabditina</taxon>
        <taxon>Rhabditomorpha</taxon>
        <taxon>Rhabditoidea</taxon>
        <taxon>Rhabditidae</taxon>
        <taxon>Peloderinae</taxon>
        <taxon>Caenorhabditis</taxon>
    </lineage>
</organism>
<evidence type="ECO:0000313" key="2">
    <source>
        <dbReference type="EMBL" id="EGT50602.1"/>
    </source>
</evidence>
<name>G0N290_CAEBE</name>
<evidence type="ECO:0000256" key="1">
    <source>
        <dbReference type="SAM" id="MobiDB-lite"/>
    </source>
</evidence>
<dbReference type="AlphaFoldDB" id="G0N290"/>
<dbReference type="Proteomes" id="UP000008068">
    <property type="component" value="Unassembled WGS sequence"/>
</dbReference>
<keyword evidence="3" id="KW-1185">Reference proteome</keyword>
<dbReference type="InParanoid" id="G0N290"/>
<feature type="compositionally biased region" description="Basic and acidic residues" evidence="1">
    <location>
        <begin position="53"/>
        <end position="68"/>
    </location>
</feature>
<evidence type="ECO:0000313" key="3">
    <source>
        <dbReference type="Proteomes" id="UP000008068"/>
    </source>
</evidence>
<dbReference type="EMBL" id="GL379829">
    <property type="protein sequence ID" value="EGT50602.1"/>
    <property type="molecule type" value="Genomic_DNA"/>
</dbReference>
<protein>
    <submittedName>
        <fullName evidence="2">Uncharacterized protein</fullName>
    </submittedName>
</protein>
<dbReference type="HOGENOM" id="CLU_1733088_0_0_1"/>
<proteinExistence type="predicted"/>
<accession>G0N290</accession>